<keyword evidence="2" id="KW-1185">Reference proteome</keyword>
<dbReference type="AlphaFoldDB" id="A0A544TK28"/>
<name>A0A544TK28_9BACI</name>
<gene>
    <name evidence="1" type="ORF">FG383_04150</name>
</gene>
<dbReference type="Gene3D" id="1.10.10.10">
    <property type="entry name" value="Winged helix-like DNA-binding domain superfamily/Winged helix DNA-binding domain"/>
    <property type="match status" value="1"/>
</dbReference>
<organism evidence="1 2">
    <name type="scientific">Psychrobacillus soli</name>
    <dbReference type="NCBI Taxonomy" id="1543965"/>
    <lineage>
        <taxon>Bacteria</taxon>
        <taxon>Bacillati</taxon>
        <taxon>Bacillota</taxon>
        <taxon>Bacilli</taxon>
        <taxon>Bacillales</taxon>
        <taxon>Bacillaceae</taxon>
        <taxon>Psychrobacillus</taxon>
    </lineage>
</organism>
<evidence type="ECO:0000313" key="1">
    <source>
        <dbReference type="EMBL" id="TQR17763.1"/>
    </source>
</evidence>
<dbReference type="Proteomes" id="UP000318937">
    <property type="component" value="Unassembled WGS sequence"/>
</dbReference>
<proteinExistence type="predicted"/>
<dbReference type="EMBL" id="VDGG01000006">
    <property type="protein sequence ID" value="TQR17763.1"/>
    <property type="molecule type" value="Genomic_DNA"/>
</dbReference>
<evidence type="ECO:0008006" key="3">
    <source>
        <dbReference type="Google" id="ProtNLM"/>
    </source>
</evidence>
<accession>A0A544TK28</accession>
<sequence>MDIRIAVLGSANFIDRLKNLEHELVSTRLDYYIYQSPIDATEIVKNIKPCDVVFFSGSLPYIYAKEASKKLPVPTHYLKQDETVITTTLLSVYFSNNIPIEQLSIDLIEPQLIQNVLEDIGQQKQYPHMLKIEPTFQLKEVVKFHAELHQSGKTALAITSIHAVFNALQDQNIPVIRMLDSKNFILKGLEDAKSIALLAKSESAKIAIVFIQSKEVIPEDTLKKIAGTIQANLVQSANHLYTFFSTQGNVQLALENNTVQHWIDLASAPIKIAFGYGKTVIEATQNAKDALPYAAENTAYLLTDHKELLGPYPNNKQQVRLKTNDPKLVQIAKETTMSPANLSKIMQFSRSHSSVEFTANDLEVYLQVSRRTTERLLKKLVDHGYARVVGEEMTYQQGRPRSIYEFSFPTY</sequence>
<dbReference type="OrthoDB" id="4986073at2"/>
<comment type="caution">
    <text evidence="1">The sequence shown here is derived from an EMBL/GenBank/DDBJ whole genome shotgun (WGS) entry which is preliminary data.</text>
</comment>
<evidence type="ECO:0000313" key="2">
    <source>
        <dbReference type="Proteomes" id="UP000318937"/>
    </source>
</evidence>
<protein>
    <recommendedName>
        <fullName evidence="3">Transcriptional regulator</fullName>
    </recommendedName>
</protein>
<reference evidence="1 2" key="1">
    <citation type="submission" date="2019-05" db="EMBL/GenBank/DDBJ databases">
        <title>Psychrobacillus vulpis sp. nov., a new species isolated from feces of a red fox that inhabits in The Tablas de Daimiel Natural Park, Albacete, Spain.</title>
        <authorList>
            <person name="Rodriguez M."/>
            <person name="Reina J.C."/>
            <person name="Bejar V."/>
            <person name="Llamas I."/>
        </authorList>
    </citation>
    <scope>NUCLEOTIDE SEQUENCE [LARGE SCALE GENOMIC DNA]</scope>
    <source>
        <strain evidence="1 2">NHI-2</strain>
    </source>
</reference>
<dbReference type="InterPro" id="IPR036388">
    <property type="entry name" value="WH-like_DNA-bd_sf"/>
</dbReference>
<dbReference type="RefSeq" id="WP_142605588.1">
    <property type="nucleotide sequence ID" value="NZ_VDGG01000006.1"/>
</dbReference>